<name>A0A232F9D7_9HYME</name>
<evidence type="ECO:0000313" key="1">
    <source>
        <dbReference type="EMBL" id="OXU27446.1"/>
    </source>
</evidence>
<proteinExistence type="predicted"/>
<comment type="caution">
    <text evidence="1">The sequence shown here is derived from an EMBL/GenBank/DDBJ whole genome shotgun (WGS) entry which is preliminary data.</text>
</comment>
<dbReference type="AlphaFoldDB" id="A0A232F9D7"/>
<keyword evidence="2" id="KW-1185">Reference proteome</keyword>
<sequence length="98" mass="11438">MGAIITKKRRYTSIKKQSVFFIQPHASSKPKIDERKLRAEATSSGSRIDLSLLLSNHLRDDLRYSLRTLSSRDYQLPRLYLKSKLKMPPIVRLLLRII</sequence>
<dbReference type="EMBL" id="NNAY01000601">
    <property type="protein sequence ID" value="OXU27446.1"/>
    <property type="molecule type" value="Genomic_DNA"/>
</dbReference>
<protein>
    <submittedName>
        <fullName evidence="1">Uncharacterized protein</fullName>
    </submittedName>
</protein>
<organism evidence="1 2">
    <name type="scientific">Trichomalopsis sarcophagae</name>
    <dbReference type="NCBI Taxonomy" id="543379"/>
    <lineage>
        <taxon>Eukaryota</taxon>
        <taxon>Metazoa</taxon>
        <taxon>Ecdysozoa</taxon>
        <taxon>Arthropoda</taxon>
        <taxon>Hexapoda</taxon>
        <taxon>Insecta</taxon>
        <taxon>Pterygota</taxon>
        <taxon>Neoptera</taxon>
        <taxon>Endopterygota</taxon>
        <taxon>Hymenoptera</taxon>
        <taxon>Apocrita</taxon>
        <taxon>Proctotrupomorpha</taxon>
        <taxon>Chalcidoidea</taxon>
        <taxon>Pteromalidae</taxon>
        <taxon>Pteromalinae</taxon>
        <taxon>Trichomalopsis</taxon>
    </lineage>
</organism>
<dbReference type="Proteomes" id="UP000215335">
    <property type="component" value="Unassembled WGS sequence"/>
</dbReference>
<reference evidence="1 2" key="1">
    <citation type="journal article" date="2017" name="Curr. Biol.">
        <title>The Evolution of Venom by Co-option of Single-Copy Genes.</title>
        <authorList>
            <person name="Martinson E.O."/>
            <person name="Mrinalini"/>
            <person name="Kelkar Y.D."/>
            <person name="Chang C.H."/>
            <person name="Werren J.H."/>
        </authorList>
    </citation>
    <scope>NUCLEOTIDE SEQUENCE [LARGE SCALE GENOMIC DNA]</scope>
    <source>
        <strain evidence="1 2">Alberta</strain>
        <tissue evidence="1">Whole body</tissue>
    </source>
</reference>
<gene>
    <name evidence="1" type="ORF">TSAR_002485</name>
</gene>
<accession>A0A232F9D7</accession>
<evidence type="ECO:0000313" key="2">
    <source>
        <dbReference type="Proteomes" id="UP000215335"/>
    </source>
</evidence>